<protein>
    <recommendedName>
        <fullName evidence="4">Peptidase inhibitor family I36</fullName>
    </recommendedName>
</protein>
<gene>
    <name evidence="2" type="ORF">GCM10009675_24350</name>
</gene>
<evidence type="ECO:0000313" key="3">
    <source>
        <dbReference type="Proteomes" id="UP001500467"/>
    </source>
</evidence>
<keyword evidence="3" id="KW-1185">Reference proteome</keyword>
<feature type="chain" id="PRO_5046301892" description="Peptidase inhibitor family I36" evidence="1">
    <location>
        <begin position="28"/>
        <end position="126"/>
    </location>
</feature>
<accession>A0ABP4G0M6</accession>
<evidence type="ECO:0000256" key="1">
    <source>
        <dbReference type="SAM" id="SignalP"/>
    </source>
</evidence>
<reference evidence="3" key="1">
    <citation type="journal article" date="2019" name="Int. J. Syst. Evol. Microbiol.">
        <title>The Global Catalogue of Microorganisms (GCM) 10K type strain sequencing project: providing services to taxonomists for standard genome sequencing and annotation.</title>
        <authorList>
            <consortium name="The Broad Institute Genomics Platform"/>
            <consortium name="The Broad Institute Genome Sequencing Center for Infectious Disease"/>
            <person name="Wu L."/>
            <person name="Ma J."/>
        </authorList>
    </citation>
    <scope>NUCLEOTIDE SEQUENCE [LARGE SCALE GENOMIC DNA]</scope>
    <source>
        <strain evidence="3">JCM 13022</strain>
    </source>
</reference>
<organism evidence="2 3">
    <name type="scientific">Prauserella alba</name>
    <dbReference type="NCBI Taxonomy" id="176898"/>
    <lineage>
        <taxon>Bacteria</taxon>
        <taxon>Bacillati</taxon>
        <taxon>Actinomycetota</taxon>
        <taxon>Actinomycetes</taxon>
        <taxon>Pseudonocardiales</taxon>
        <taxon>Pseudonocardiaceae</taxon>
        <taxon>Prauserella</taxon>
    </lineage>
</organism>
<dbReference type="Proteomes" id="UP001500467">
    <property type="component" value="Unassembled WGS sequence"/>
</dbReference>
<name>A0ABP4G0M6_9PSEU</name>
<sequence>MRPITRHAAAALGALALAGTTTLTAHADAAQPAPAGDEGGSHISGYCPSVANPTVPGGRAHWELVCADGGVNFFGWVEDTLPDNTDICVDTVDNWGLVRTKGFGTRESFNYRVANTNYVGLELSHC</sequence>
<proteinExistence type="predicted"/>
<keyword evidence="1" id="KW-0732">Signal</keyword>
<dbReference type="RefSeq" id="WP_253852745.1">
    <property type="nucleotide sequence ID" value="NZ_BAAALM010000007.1"/>
</dbReference>
<evidence type="ECO:0000313" key="2">
    <source>
        <dbReference type="EMBL" id="GAA1204901.1"/>
    </source>
</evidence>
<feature type="signal peptide" evidence="1">
    <location>
        <begin position="1"/>
        <end position="27"/>
    </location>
</feature>
<evidence type="ECO:0008006" key="4">
    <source>
        <dbReference type="Google" id="ProtNLM"/>
    </source>
</evidence>
<dbReference type="EMBL" id="BAAALM010000007">
    <property type="protein sequence ID" value="GAA1204901.1"/>
    <property type="molecule type" value="Genomic_DNA"/>
</dbReference>
<comment type="caution">
    <text evidence="2">The sequence shown here is derived from an EMBL/GenBank/DDBJ whole genome shotgun (WGS) entry which is preliminary data.</text>
</comment>